<proteinExistence type="predicted"/>
<feature type="signal peptide" evidence="1">
    <location>
        <begin position="1"/>
        <end position="22"/>
    </location>
</feature>
<name>A0A173MPI9_9BACT</name>
<dbReference type="AlphaFoldDB" id="A0A173MPI9"/>
<dbReference type="InterPro" id="IPR009739">
    <property type="entry name" value="LprI-like_N"/>
</dbReference>
<dbReference type="Proteomes" id="UP000186917">
    <property type="component" value="Unassembled WGS sequence"/>
</dbReference>
<accession>A0A173MPI9</accession>
<sequence>MNNRFFLLVGLLFTNATGYAQSAALPVEVTPAMSNAIQQEVKKEETAFAARLKQNKTSDTETEFILDTFRVNRYMKKYMDYDFSTAGMRTATYEAAEKYDSLLNKYYKQLLVTLTPADRPVLIAAQRAWLVYRDSETKLVELISKEQYSGGGTMQQLIEAGSYLNRIKERTDAVFEHYKRASQQQ</sequence>
<dbReference type="OrthoDB" id="7340239at2"/>
<feature type="domain" description="Lysozyme inhibitor LprI-like N-terminal" evidence="2">
    <location>
        <begin position="84"/>
        <end position="172"/>
    </location>
</feature>
<dbReference type="EMBL" id="FTOR01000001">
    <property type="protein sequence ID" value="SIS75821.1"/>
    <property type="molecule type" value="Genomic_DNA"/>
</dbReference>
<organism evidence="3 4">
    <name type="scientific">Filimonas lacunae</name>
    <dbReference type="NCBI Taxonomy" id="477680"/>
    <lineage>
        <taxon>Bacteria</taxon>
        <taxon>Pseudomonadati</taxon>
        <taxon>Bacteroidota</taxon>
        <taxon>Chitinophagia</taxon>
        <taxon>Chitinophagales</taxon>
        <taxon>Chitinophagaceae</taxon>
        <taxon>Filimonas</taxon>
    </lineage>
</organism>
<protein>
    <recommendedName>
        <fullName evidence="2">Lysozyme inhibitor LprI-like N-terminal domain-containing protein</fullName>
    </recommendedName>
</protein>
<dbReference type="KEGG" id="fln:FLA_5656"/>
<evidence type="ECO:0000313" key="3">
    <source>
        <dbReference type="EMBL" id="SIS75821.1"/>
    </source>
</evidence>
<feature type="chain" id="PRO_5030023250" description="Lysozyme inhibitor LprI-like N-terminal domain-containing protein" evidence="1">
    <location>
        <begin position="23"/>
        <end position="185"/>
    </location>
</feature>
<keyword evidence="1" id="KW-0732">Signal</keyword>
<evidence type="ECO:0000259" key="2">
    <source>
        <dbReference type="Pfam" id="PF07007"/>
    </source>
</evidence>
<reference evidence="4" key="1">
    <citation type="submission" date="2017-01" db="EMBL/GenBank/DDBJ databases">
        <authorList>
            <person name="Varghese N."/>
            <person name="Submissions S."/>
        </authorList>
    </citation>
    <scope>NUCLEOTIDE SEQUENCE [LARGE SCALE GENOMIC DNA]</scope>
    <source>
        <strain evidence="4">DSM 21054</strain>
    </source>
</reference>
<evidence type="ECO:0000313" key="4">
    <source>
        <dbReference type="Proteomes" id="UP000186917"/>
    </source>
</evidence>
<dbReference type="RefSeq" id="WP_076376311.1">
    <property type="nucleotide sequence ID" value="NZ_AP017422.1"/>
</dbReference>
<dbReference type="Gene3D" id="1.20.1270.180">
    <property type="match status" value="1"/>
</dbReference>
<evidence type="ECO:0000256" key="1">
    <source>
        <dbReference type="SAM" id="SignalP"/>
    </source>
</evidence>
<dbReference type="Pfam" id="PF07007">
    <property type="entry name" value="LprI"/>
    <property type="match status" value="1"/>
</dbReference>
<gene>
    <name evidence="3" type="ORF">SAMN05421788_1011040</name>
</gene>
<keyword evidence="4" id="KW-1185">Reference proteome</keyword>